<organism evidence="4 5">
    <name type="scientific">Nocardioides immobilis</name>
    <dbReference type="NCBI Taxonomy" id="2049295"/>
    <lineage>
        <taxon>Bacteria</taxon>
        <taxon>Bacillati</taxon>
        <taxon>Actinomycetota</taxon>
        <taxon>Actinomycetes</taxon>
        <taxon>Propionibacteriales</taxon>
        <taxon>Nocardioidaceae</taxon>
        <taxon>Nocardioides</taxon>
    </lineage>
</organism>
<evidence type="ECO:0000259" key="3">
    <source>
        <dbReference type="Pfam" id="PF10648"/>
    </source>
</evidence>
<sequence>MKRHAFPLAITAVVTALVLSGCGDDEPSNIADDPASTPESETSDASPTDATTPPTDAPTESETTGGTTETVTVPVYFVGDTPRGPRLFAEQREVEADNPLEEAAALMVAGDAADPDYRTLFPEGGGFESIEYDGEKFAVTLRDDAWNTPAPGMTEAEAKLAVQQLVYTLQGVEGAEVPIVVLPSGMLFGDAPVVGAADELSTRALVNVLSPAEGATVTDTFTASGEASSFEATVPWQVRDEAGETVLEGFSTAEGYIDGLYPWQAEVDVSELAPGTYTFVAMTDDPSGGAEGGEPTEDTKTIVVE</sequence>
<name>A0A417XVM2_9ACTN</name>
<dbReference type="PROSITE" id="PS51257">
    <property type="entry name" value="PROKAR_LIPOPROTEIN"/>
    <property type="match status" value="1"/>
</dbReference>
<feature type="region of interest" description="Disordered" evidence="1">
    <location>
        <begin position="284"/>
        <end position="305"/>
    </location>
</feature>
<proteinExistence type="predicted"/>
<feature type="domain" description="Bacterial spore germination immunoglobulin-like" evidence="3">
    <location>
        <begin position="206"/>
        <end position="290"/>
    </location>
</feature>
<reference evidence="4 5" key="1">
    <citation type="submission" date="2018-09" db="EMBL/GenBank/DDBJ databases">
        <title>Genome sequencing of Nocardioides immobilis CCTCC AB 2017083 for comparison to Nocardioides silvaticus.</title>
        <authorList>
            <person name="Li C."/>
            <person name="Wang G."/>
        </authorList>
    </citation>
    <scope>NUCLEOTIDE SEQUENCE [LARGE SCALE GENOMIC DNA]</scope>
    <source>
        <strain evidence="4 5">CCTCC AB 2017083</strain>
    </source>
</reference>
<dbReference type="AlphaFoldDB" id="A0A417XVM2"/>
<keyword evidence="5" id="KW-1185">Reference proteome</keyword>
<dbReference type="InterPro" id="IPR019606">
    <property type="entry name" value="GerMN"/>
</dbReference>
<evidence type="ECO:0000256" key="1">
    <source>
        <dbReference type="SAM" id="MobiDB-lite"/>
    </source>
</evidence>
<feature type="region of interest" description="Disordered" evidence="1">
    <location>
        <begin position="23"/>
        <end position="73"/>
    </location>
</feature>
<feature type="domain" description="GerMN" evidence="2">
    <location>
        <begin position="74"/>
        <end position="174"/>
    </location>
</feature>
<dbReference type="Pfam" id="PF10646">
    <property type="entry name" value="Germane"/>
    <property type="match status" value="1"/>
</dbReference>
<dbReference type="RefSeq" id="WP_118927777.1">
    <property type="nucleotide sequence ID" value="NZ_QXGH01000031.1"/>
</dbReference>
<dbReference type="EMBL" id="QXGH01000031">
    <property type="protein sequence ID" value="RHW24548.1"/>
    <property type="molecule type" value="Genomic_DNA"/>
</dbReference>
<protein>
    <recommendedName>
        <fullName evidence="6">GerMN domain-containing protein</fullName>
    </recommendedName>
</protein>
<feature type="compositionally biased region" description="Low complexity" evidence="1">
    <location>
        <begin position="43"/>
        <end position="73"/>
    </location>
</feature>
<evidence type="ECO:0000313" key="4">
    <source>
        <dbReference type="EMBL" id="RHW24548.1"/>
    </source>
</evidence>
<gene>
    <name evidence="4" type="ORF">D0Z08_23815</name>
</gene>
<dbReference type="OrthoDB" id="4843507at2"/>
<dbReference type="Proteomes" id="UP000283644">
    <property type="component" value="Unassembled WGS sequence"/>
</dbReference>
<evidence type="ECO:0000313" key="5">
    <source>
        <dbReference type="Proteomes" id="UP000283644"/>
    </source>
</evidence>
<dbReference type="Pfam" id="PF10648">
    <property type="entry name" value="Gmad2"/>
    <property type="match status" value="1"/>
</dbReference>
<dbReference type="InterPro" id="IPR018911">
    <property type="entry name" value="Gmad2_Ig-like_dom"/>
</dbReference>
<evidence type="ECO:0000259" key="2">
    <source>
        <dbReference type="Pfam" id="PF10646"/>
    </source>
</evidence>
<evidence type="ECO:0008006" key="6">
    <source>
        <dbReference type="Google" id="ProtNLM"/>
    </source>
</evidence>
<accession>A0A417XVM2</accession>
<comment type="caution">
    <text evidence="4">The sequence shown here is derived from an EMBL/GenBank/DDBJ whole genome shotgun (WGS) entry which is preliminary data.</text>
</comment>